<dbReference type="EMBL" id="CAWUPB010000030">
    <property type="protein sequence ID" value="CAK7322878.1"/>
    <property type="molecule type" value="Genomic_DNA"/>
</dbReference>
<dbReference type="AlphaFoldDB" id="A0AAV1QPT4"/>
<proteinExistence type="predicted"/>
<feature type="region of interest" description="Disordered" evidence="1">
    <location>
        <begin position="1"/>
        <end position="21"/>
    </location>
</feature>
<reference evidence="2 3" key="1">
    <citation type="submission" date="2024-01" db="EMBL/GenBank/DDBJ databases">
        <authorList>
            <person name="Waweru B."/>
        </authorList>
    </citation>
    <scope>NUCLEOTIDE SEQUENCE [LARGE SCALE GENOMIC DNA]</scope>
</reference>
<gene>
    <name evidence="2" type="ORF">DCAF_LOCUS491</name>
</gene>
<evidence type="ECO:0000313" key="3">
    <source>
        <dbReference type="Proteomes" id="UP001314170"/>
    </source>
</evidence>
<evidence type="ECO:0000256" key="1">
    <source>
        <dbReference type="SAM" id="MobiDB-lite"/>
    </source>
</evidence>
<feature type="compositionally biased region" description="Basic and acidic residues" evidence="1">
    <location>
        <begin position="10"/>
        <end position="21"/>
    </location>
</feature>
<accession>A0AAV1QPT4</accession>
<dbReference type="Proteomes" id="UP001314170">
    <property type="component" value="Unassembled WGS sequence"/>
</dbReference>
<organism evidence="2 3">
    <name type="scientific">Dovyalis caffra</name>
    <dbReference type="NCBI Taxonomy" id="77055"/>
    <lineage>
        <taxon>Eukaryota</taxon>
        <taxon>Viridiplantae</taxon>
        <taxon>Streptophyta</taxon>
        <taxon>Embryophyta</taxon>
        <taxon>Tracheophyta</taxon>
        <taxon>Spermatophyta</taxon>
        <taxon>Magnoliopsida</taxon>
        <taxon>eudicotyledons</taxon>
        <taxon>Gunneridae</taxon>
        <taxon>Pentapetalae</taxon>
        <taxon>rosids</taxon>
        <taxon>fabids</taxon>
        <taxon>Malpighiales</taxon>
        <taxon>Salicaceae</taxon>
        <taxon>Flacourtieae</taxon>
        <taxon>Dovyalis</taxon>
    </lineage>
</organism>
<comment type="caution">
    <text evidence="2">The sequence shown here is derived from an EMBL/GenBank/DDBJ whole genome shotgun (WGS) entry which is preliminary data.</text>
</comment>
<keyword evidence="3" id="KW-1185">Reference proteome</keyword>
<evidence type="ECO:0000313" key="2">
    <source>
        <dbReference type="EMBL" id="CAK7322878.1"/>
    </source>
</evidence>
<sequence>MVGLGNGKRNRTEDRGRGEEERWFNALESEGTFGRKGFKSLSKRDMIIDILAS</sequence>
<name>A0AAV1QPT4_9ROSI</name>
<protein>
    <submittedName>
        <fullName evidence="2">Uncharacterized protein</fullName>
    </submittedName>
</protein>